<dbReference type="InterPro" id="IPR011990">
    <property type="entry name" value="TPR-like_helical_dom_sf"/>
</dbReference>
<dbReference type="RefSeq" id="WP_072053941.1">
    <property type="nucleotide sequence ID" value="NZ_BBWV01000001.1"/>
</dbReference>
<dbReference type="SUPFAM" id="SSF48452">
    <property type="entry name" value="TPR-like"/>
    <property type="match status" value="1"/>
</dbReference>
<gene>
    <name evidence="2" type="ORF">FPE01S_01_04720</name>
</gene>
<dbReference type="OrthoDB" id="9778494at2"/>
<dbReference type="Gene3D" id="1.25.40.10">
    <property type="entry name" value="Tetratricopeptide repeat domain"/>
    <property type="match status" value="2"/>
</dbReference>
<dbReference type="InterPro" id="IPR019734">
    <property type="entry name" value="TPR_rpt"/>
</dbReference>
<dbReference type="PANTHER" id="PTHR45588:SF1">
    <property type="entry name" value="WW DOMAIN-CONTAINING PROTEIN"/>
    <property type="match status" value="1"/>
</dbReference>
<evidence type="ECO:0000313" key="2">
    <source>
        <dbReference type="EMBL" id="GAO41459.1"/>
    </source>
</evidence>
<reference evidence="2 3" key="1">
    <citation type="submission" date="2015-04" db="EMBL/GenBank/DDBJ databases">
        <title>Whole genome shotgun sequence of Flavihumibacter petaseus NBRC 106054.</title>
        <authorList>
            <person name="Miyazawa S."/>
            <person name="Hosoyama A."/>
            <person name="Hashimoto M."/>
            <person name="Noguchi M."/>
            <person name="Tsuchikane K."/>
            <person name="Ohji S."/>
            <person name="Yamazoe A."/>
            <person name="Ichikawa N."/>
            <person name="Kimura A."/>
            <person name="Fujita N."/>
        </authorList>
    </citation>
    <scope>NUCLEOTIDE SEQUENCE [LARGE SCALE GENOMIC DNA]</scope>
    <source>
        <strain evidence="2 3">NBRC 106054</strain>
    </source>
</reference>
<keyword evidence="1" id="KW-0802">TPR repeat</keyword>
<dbReference type="AlphaFoldDB" id="A0A0E9MV62"/>
<comment type="caution">
    <text evidence="2">The sequence shown here is derived from an EMBL/GenBank/DDBJ whole genome shotgun (WGS) entry which is preliminary data.</text>
</comment>
<keyword evidence="3" id="KW-1185">Reference proteome</keyword>
<evidence type="ECO:0008006" key="4">
    <source>
        <dbReference type="Google" id="ProtNLM"/>
    </source>
</evidence>
<sequence>MEINLPISAVLGLMLLILSCNSKKGQPSGNDIQALHLKQGELISCGPPDKEFGQVNFDISCSPGLRKEFDLAVSLLHSFEYDEAEKVFSRIIDRQPDCAMAYWGVAMSSFHQLWEPPSKADLEKGAKAIEIALSIPQKTKPESEYINALALFYKDWKQVGHRTRSLNYQQAMARIHRDNPGSREAAVFYALALVANADPSDKTFTNQKAAGKILTALYPGEPDHPGVIHYIIHAYDYPELAEMALPAARKYAATAPSSAHAQHMPAHIFTRLGLWEECIRSSIASTAAAKCYGENAGIKGHWDEELHGMDYLVYAYLQKRENSPAKSQCDYLNNIQDVYPVNFKTAYAFAAIPSRYVLENRLWKEAAALKIHPAGFPWQKFPWQSAVFHFTRILGDVHTGHIDTAESELKILKAIYDTLTNQGDQYKATQVLIQVKTGEAWIALKEGRKQEAVRLMTQAADLEDNTEKHPVTPGAVLPARELLGDLYLELDQPDKALQAYESDLKIHPGRFNGMNGAVQARALLNDRVKTAK</sequence>
<dbReference type="EMBL" id="BBWV01000001">
    <property type="protein sequence ID" value="GAO41459.1"/>
    <property type="molecule type" value="Genomic_DNA"/>
</dbReference>
<accession>A0A0E9MV62</accession>
<evidence type="ECO:0000313" key="3">
    <source>
        <dbReference type="Proteomes" id="UP000033121"/>
    </source>
</evidence>
<organism evidence="2 3">
    <name type="scientific">Flavihumibacter petaseus NBRC 106054</name>
    <dbReference type="NCBI Taxonomy" id="1220578"/>
    <lineage>
        <taxon>Bacteria</taxon>
        <taxon>Pseudomonadati</taxon>
        <taxon>Bacteroidota</taxon>
        <taxon>Chitinophagia</taxon>
        <taxon>Chitinophagales</taxon>
        <taxon>Chitinophagaceae</taxon>
        <taxon>Flavihumibacter</taxon>
    </lineage>
</organism>
<protein>
    <recommendedName>
        <fullName evidence="4">Tetratricopeptide repeat protein</fullName>
    </recommendedName>
</protein>
<evidence type="ECO:0000256" key="1">
    <source>
        <dbReference type="PROSITE-ProRule" id="PRU00339"/>
    </source>
</evidence>
<dbReference type="PANTHER" id="PTHR45588">
    <property type="entry name" value="TPR DOMAIN-CONTAINING PROTEIN"/>
    <property type="match status" value="1"/>
</dbReference>
<dbReference type="STRING" id="1220578.FPE01S_01_04720"/>
<feature type="repeat" description="TPR" evidence="1">
    <location>
        <begin position="477"/>
        <end position="510"/>
    </location>
</feature>
<proteinExistence type="predicted"/>
<dbReference type="Proteomes" id="UP000033121">
    <property type="component" value="Unassembled WGS sequence"/>
</dbReference>
<dbReference type="PROSITE" id="PS50005">
    <property type="entry name" value="TPR"/>
    <property type="match status" value="1"/>
</dbReference>
<name>A0A0E9MV62_9BACT</name>